<protein>
    <submittedName>
        <fullName evidence="2">Uncharacterized protein</fullName>
    </submittedName>
</protein>
<dbReference type="Proteomes" id="UP000024635">
    <property type="component" value="Unassembled WGS sequence"/>
</dbReference>
<accession>A0A016TUJ8</accession>
<comment type="caution">
    <text evidence="2">The sequence shown here is derived from an EMBL/GenBank/DDBJ whole genome shotgun (WGS) entry which is preliminary data.</text>
</comment>
<dbReference type="AlphaFoldDB" id="A0A016TUJ8"/>
<evidence type="ECO:0000313" key="2">
    <source>
        <dbReference type="EMBL" id="EYC06436.1"/>
    </source>
</evidence>
<evidence type="ECO:0000256" key="1">
    <source>
        <dbReference type="SAM" id="MobiDB-lite"/>
    </source>
</evidence>
<feature type="compositionally biased region" description="Basic and acidic residues" evidence="1">
    <location>
        <begin position="35"/>
        <end position="55"/>
    </location>
</feature>
<organism evidence="2 3">
    <name type="scientific">Ancylostoma ceylanicum</name>
    <dbReference type="NCBI Taxonomy" id="53326"/>
    <lineage>
        <taxon>Eukaryota</taxon>
        <taxon>Metazoa</taxon>
        <taxon>Ecdysozoa</taxon>
        <taxon>Nematoda</taxon>
        <taxon>Chromadorea</taxon>
        <taxon>Rhabditida</taxon>
        <taxon>Rhabditina</taxon>
        <taxon>Rhabditomorpha</taxon>
        <taxon>Strongyloidea</taxon>
        <taxon>Ancylostomatidae</taxon>
        <taxon>Ancylostomatinae</taxon>
        <taxon>Ancylostoma</taxon>
    </lineage>
</organism>
<sequence length="161" mass="17615">MYETVQTFTIGVVSQTHQWKRNGNQNPGGSSSGGRVEELHTGGRAREAEDGREGLRGMAPTDRLGSICCPSCQCQMRVQKANDIWEQYLRDISCEYFRRTDWSSEGSGTSLSSTRRASLNGSTTAAAEFVITNGSLVGTRGAVVGRFPFLYKVGTQILFYG</sequence>
<name>A0A016TUJ8_9BILA</name>
<feature type="region of interest" description="Disordered" evidence="1">
    <location>
        <begin position="16"/>
        <end position="55"/>
    </location>
</feature>
<keyword evidence="3" id="KW-1185">Reference proteome</keyword>
<gene>
    <name evidence="2" type="primary">Acey_s0076.g1062</name>
    <name evidence="2" type="ORF">Y032_0076g1062</name>
</gene>
<evidence type="ECO:0000313" key="3">
    <source>
        <dbReference type="Proteomes" id="UP000024635"/>
    </source>
</evidence>
<reference evidence="3" key="1">
    <citation type="journal article" date="2015" name="Nat. Genet.">
        <title>The genome and transcriptome of the zoonotic hookworm Ancylostoma ceylanicum identify infection-specific gene families.</title>
        <authorList>
            <person name="Schwarz E.M."/>
            <person name="Hu Y."/>
            <person name="Antoshechkin I."/>
            <person name="Miller M.M."/>
            <person name="Sternberg P.W."/>
            <person name="Aroian R.V."/>
        </authorList>
    </citation>
    <scope>NUCLEOTIDE SEQUENCE</scope>
    <source>
        <strain evidence="3">HY135</strain>
    </source>
</reference>
<dbReference type="EMBL" id="JARK01001412">
    <property type="protein sequence ID" value="EYC06436.1"/>
    <property type="molecule type" value="Genomic_DNA"/>
</dbReference>
<proteinExistence type="predicted"/>